<dbReference type="PANTHER" id="PTHR48060">
    <property type="entry name" value="DNA DAMAGE-REPAIR/TOLERATION PROTEIN DRT100"/>
    <property type="match status" value="1"/>
</dbReference>
<dbReference type="SUPFAM" id="SSF52047">
    <property type="entry name" value="RNI-like"/>
    <property type="match status" value="1"/>
</dbReference>
<feature type="domain" description="Disease resistance R13L4/SHOC-2-like LRR" evidence="7">
    <location>
        <begin position="54"/>
        <end position="221"/>
    </location>
</feature>
<dbReference type="PROSITE" id="PS00107">
    <property type="entry name" value="PROTEIN_KINASE_ATP"/>
    <property type="match status" value="1"/>
</dbReference>
<evidence type="ECO:0008006" key="10">
    <source>
        <dbReference type="Google" id="ProtNLM"/>
    </source>
</evidence>
<dbReference type="InterPro" id="IPR032675">
    <property type="entry name" value="LRR_dom_sf"/>
</dbReference>
<reference evidence="8 9" key="1">
    <citation type="journal article" date="2023" name="Plants (Basel)">
        <title>Bridging the Gap: Combining Genomics and Transcriptomics Approaches to Understand Stylosanthes scabra, an Orphan Legume from the Brazilian Caatinga.</title>
        <authorList>
            <person name="Ferreira-Neto J.R.C."/>
            <person name="da Silva M.D."/>
            <person name="Binneck E."/>
            <person name="de Melo N.F."/>
            <person name="da Silva R.H."/>
            <person name="de Melo A.L.T.M."/>
            <person name="Pandolfi V."/>
            <person name="Bustamante F.O."/>
            <person name="Brasileiro-Vidal A.C."/>
            <person name="Benko-Iseppon A.M."/>
        </authorList>
    </citation>
    <scope>NUCLEOTIDE SEQUENCE [LARGE SCALE GENOMIC DNA]</scope>
    <source>
        <tissue evidence="8">Leaves</tissue>
    </source>
</reference>
<protein>
    <recommendedName>
        <fullName evidence="10">Protein kinase domain-containing protein</fullName>
    </recommendedName>
</protein>
<keyword evidence="5" id="KW-0547">Nucleotide-binding</keyword>
<keyword evidence="4" id="KW-0677">Repeat</keyword>
<evidence type="ECO:0000256" key="3">
    <source>
        <dbReference type="ARBA" id="ARBA00022729"/>
    </source>
</evidence>
<dbReference type="Proteomes" id="UP001341840">
    <property type="component" value="Unassembled WGS sequence"/>
</dbReference>
<comment type="subcellular location">
    <subcellularLocation>
        <location evidence="1">Membrane</location>
    </subcellularLocation>
</comment>
<evidence type="ECO:0000259" key="6">
    <source>
        <dbReference type="Pfam" id="PF08263"/>
    </source>
</evidence>
<dbReference type="InterPro" id="IPR017441">
    <property type="entry name" value="Protein_kinase_ATP_BS"/>
</dbReference>
<keyword evidence="3" id="KW-0732">Signal</keyword>
<dbReference type="Pfam" id="PF08263">
    <property type="entry name" value="LRRNT_2"/>
    <property type="match status" value="1"/>
</dbReference>
<proteinExistence type="predicted"/>
<feature type="binding site" evidence="5">
    <location>
        <position position="538"/>
    </location>
    <ligand>
        <name>ATP</name>
        <dbReference type="ChEBI" id="CHEBI:30616"/>
    </ligand>
</feature>
<feature type="domain" description="Leucine-rich repeat-containing N-terminal plant-type" evidence="6">
    <location>
        <begin position="10"/>
        <end position="49"/>
    </location>
</feature>
<dbReference type="Pfam" id="PF00560">
    <property type="entry name" value="LRR_1"/>
    <property type="match status" value="3"/>
</dbReference>
<gene>
    <name evidence="8" type="ORF">PIB30_017379</name>
</gene>
<dbReference type="Gene3D" id="3.30.200.20">
    <property type="entry name" value="Phosphorylase Kinase, domain 1"/>
    <property type="match status" value="1"/>
</dbReference>
<dbReference type="SUPFAM" id="SSF56112">
    <property type="entry name" value="Protein kinase-like (PK-like)"/>
    <property type="match status" value="1"/>
</dbReference>
<evidence type="ECO:0000313" key="8">
    <source>
        <dbReference type="EMBL" id="MED6169013.1"/>
    </source>
</evidence>
<evidence type="ECO:0000256" key="2">
    <source>
        <dbReference type="ARBA" id="ARBA00022614"/>
    </source>
</evidence>
<keyword evidence="9" id="KW-1185">Reference proteome</keyword>
<dbReference type="EMBL" id="JASCZI010151085">
    <property type="protein sequence ID" value="MED6169013.1"/>
    <property type="molecule type" value="Genomic_DNA"/>
</dbReference>
<dbReference type="InterPro" id="IPR011009">
    <property type="entry name" value="Kinase-like_dom_sf"/>
</dbReference>
<evidence type="ECO:0000256" key="4">
    <source>
        <dbReference type="ARBA" id="ARBA00022737"/>
    </source>
</evidence>
<accession>A0ABU6V9V5</accession>
<dbReference type="SUPFAM" id="SSF52058">
    <property type="entry name" value="L domain-like"/>
    <property type="match status" value="1"/>
</dbReference>
<dbReference type="Pfam" id="PF13855">
    <property type="entry name" value="LRR_8"/>
    <property type="match status" value="1"/>
</dbReference>
<name>A0ABU6V9V5_9FABA</name>
<dbReference type="PANTHER" id="PTHR48060:SF21">
    <property type="entry name" value="L DOMAIN-LIKE PROTEIN"/>
    <property type="match status" value="1"/>
</dbReference>
<evidence type="ECO:0000256" key="5">
    <source>
        <dbReference type="PROSITE-ProRule" id="PRU10141"/>
    </source>
</evidence>
<sequence length="687" mass="75656">MAVHVPLSSETDKIALLALTDKLTNGDPHALPSWNQSLHFCAWEGVTCNNRQMRVSALQLQNQDWGGTLASSLENLTSLRVINLTNINLHGEIPREVGHLKRLQILDLRTNNLRGKVPMEMINCSSLEVIILQYNNLTGKVPSWFGSLMQLTRLSLAYNSFVGSIPPSLGNVSSLEKLILGRNHTSNFGSNRFGSGRADDLDFLSSLENCTQLQVLGIDNNYLGGLLTEDLIANLSNSLVLLSMGSNQISGRIFEGIRKLINLQLLGMENNSLEGTIPHLIGKLKNLVQLTLGGNKLFGNIPLVVGNLNMLSKLDLSSNKFEGFIPFTLVNCTKMERFFAHDNNLSGNIPNQLFGYQRGLIELSLDSNSFTGPIPSNLCKLNHLCILHLQDNKLIGEIPMELSGCSALTELILERNSFHGNIPSFLGSLLSLEILDLSSNNFSNTIPHELVNLTLLSSLNLSFNHLSGEVPVEEYLKTSQQYHSLETIIFAYGYVKVFYGELQQATYGFSSSNLVGTGSSGFVYRGTLVHFKRPVAVKVLNLQRRGASKSFVAECRALGKIMHRNLLSILTYCSSVDYKGNDFKAIAFDFVTFHILEPPPSSSVSPSGHGVPFYHAHHAAVNRGRERQNDGQRSCPVAVEPWCTAAALICYLHHCLCDVVVSQRSCFVVAGSEDTTILKLLLFHCQA</sequence>
<dbReference type="Gene3D" id="3.80.10.10">
    <property type="entry name" value="Ribonuclease Inhibitor"/>
    <property type="match status" value="2"/>
</dbReference>
<keyword evidence="2" id="KW-0433">Leucine-rich repeat</keyword>
<evidence type="ECO:0000313" key="9">
    <source>
        <dbReference type="Proteomes" id="UP001341840"/>
    </source>
</evidence>
<dbReference type="InterPro" id="IPR053211">
    <property type="entry name" value="DNA_repair-toleration"/>
</dbReference>
<evidence type="ECO:0000259" key="7">
    <source>
        <dbReference type="Pfam" id="PF23598"/>
    </source>
</evidence>
<evidence type="ECO:0000256" key="1">
    <source>
        <dbReference type="ARBA" id="ARBA00004370"/>
    </source>
</evidence>
<comment type="caution">
    <text evidence="8">The sequence shown here is derived from an EMBL/GenBank/DDBJ whole genome shotgun (WGS) entry which is preliminary data.</text>
</comment>
<dbReference type="InterPro" id="IPR013210">
    <property type="entry name" value="LRR_N_plant-typ"/>
</dbReference>
<dbReference type="InterPro" id="IPR001611">
    <property type="entry name" value="Leu-rich_rpt"/>
</dbReference>
<keyword evidence="5" id="KW-0067">ATP-binding</keyword>
<dbReference type="Pfam" id="PF23598">
    <property type="entry name" value="LRR_14"/>
    <property type="match status" value="1"/>
</dbReference>
<organism evidence="8 9">
    <name type="scientific">Stylosanthes scabra</name>
    <dbReference type="NCBI Taxonomy" id="79078"/>
    <lineage>
        <taxon>Eukaryota</taxon>
        <taxon>Viridiplantae</taxon>
        <taxon>Streptophyta</taxon>
        <taxon>Embryophyta</taxon>
        <taxon>Tracheophyta</taxon>
        <taxon>Spermatophyta</taxon>
        <taxon>Magnoliopsida</taxon>
        <taxon>eudicotyledons</taxon>
        <taxon>Gunneridae</taxon>
        <taxon>Pentapetalae</taxon>
        <taxon>rosids</taxon>
        <taxon>fabids</taxon>
        <taxon>Fabales</taxon>
        <taxon>Fabaceae</taxon>
        <taxon>Papilionoideae</taxon>
        <taxon>50 kb inversion clade</taxon>
        <taxon>dalbergioids sensu lato</taxon>
        <taxon>Dalbergieae</taxon>
        <taxon>Pterocarpus clade</taxon>
        <taxon>Stylosanthes</taxon>
    </lineage>
</organism>
<dbReference type="InterPro" id="IPR055414">
    <property type="entry name" value="LRR_R13L4/SHOC2-like"/>
</dbReference>